<organism evidence="7 8">
    <name type="scientific">Propylenella binzhouense</name>
    <dbReference type="NCBI Taxonomy" id="2555902"/>
    <lineage>
        <taxon>Bacteria</taxon>
        <taxon>Pseudomonadati</taxon>
        <taxon>Pseudomonadota</taxon>
        <taxon>Alphaproteobacteria</taxon>
        <taxon>Hyphomicrobiales</taxon>
        <taxon>Propylenellaceae</taxon>
        <taxon>Propylenella</taxon>
    </lineage>
</organism>
<dbReference type="OrthoDB" id="7774278at2"/>
<evidence type="ECO:0000256" key="4">
    <source>
        <dbReference type="PROSITE-ProRule" id="PRU00169"/>
    </source>
</evidence>
<evidence type="ECO:0000259" key="6">
    <source>
        <dbReference type="PROSITE" id="PS50110"/>
    </source>
</evidence>
<dbReference type="PANTHER" id="PTHR44591:SF3">
    <property type="entry name" value="RESPONSE REGULATORY DOMAIN-CONTAINING PROTEIN"/>
    <property type="match status" value="1"/>
</dbReference>
<gene>
    <name evidence="7" type="ORF">E4O86_16120</name>
</gene>
<feature type="modified residue" description="4-aspartylphosphate" evidence="4">
    <location>
        <position position="134"/>
    </location>
</feature>
<reference evidence="7" key="1">
    <citation type="submission" date="2019-03" db="EMBL/GenBank/DDBJ databases">
        <title>Afifella sp. nov., isolated from activated sludge.</title>
        <authorList>
            <person name="Li Q."/>
            <person name="Liu Y."/>
        </authorList>
    </citation>
    <scope>NUCLEOTIDE SEQUENCE</scope>
    <source>
        <strain evidence="7">L72</strain>
    </source>
</reference>
<protein>
    <submittedName>
        <fullName evidence="7">Response regulator</fullName>
    </submittedName>
</protein>
<evidence type="ECO:0000256" key="2">
    <source>
        <dbReference type="ARBA" id="ARBA00023015"/>
    </source>
</evidence>
<evidence type="ECO:0000256" key="3">
    <source>
        <dbReference type="ARBA" id="ARBA00023163"/>
    </source>
</evidence>
<dbReference type="Gene3D" id="3.40.50.2300">
    <property type="match status" value="1"/>
</dbReference>
<evidence type="ECO:0000256" key="1">
    <source>
        <dbReference type="ARBA" id="ARBA00022553"/>
    </source>
</evidence>
<keyword evidence="8" id="KW-1185">Reference proteome</keyword>
<feature type="region of interest" description="Disordered" evidence="5">
    <location>
        <begin position="1"/>
        <end position="81"/>
    </location>
</feature>
<evidence type="ECO:0000313" key="7">
    <source>
        <dbReference type="EMBL" id="MYZ49238.1"/>
    </source>
</evidence>
<dbReference type="Proteomes" id="UP000773614">
    <property type="component" value="Unassembled WGS sequence"/>
</dbReference>
<dbReference type="PROSITE" id="PS50110">
    <property type="entry name" value="RESPONSE_REGULATORY"/>
    <property type="match status" value="1"/>
</dbReference>
<evidence type="ECO:0000256" key="5">
    <source>
        <dbReference type="SAM" id="MobiDB-lite"/>
    </source>
</evidence>
<comment type="caution">
    <text evidence="7">The sequence shown here is derived from an EMBL/GenBank/DDBJ whole genome shotgun (WGS) entry which is preliminary data.</text>
</comment>
<proteinExistence type="predicted"/>
<dbReference type="RefSeq" id="WP_161141580.1">
    <property type="nucleotide sequence ID" value="NZ_SPKJ01000065.1"/>
</dbReference>
<keyword evidence="2" id="KW-0805">Transcription regulation</keyword>
<dbReference type="InterPro" id="IPR001789">
    <property type="entry name" value="Sig_transdc_resp-reg_receiver"/>
</dbReference>
<feature type="compositionally biased region" description="Basic residues" evidence="5">
    <location>
        <begin position="22"/>
        <end position="32"/>
    </location>
</feature>
<dbReference type="InterPro" id="IPR011006">
    <property type="entry name" value="CheY-like_superfamily"/>
</dbReference>
<evidence type="ECO:0000313" key="8">
    <source>
        <dbReference type="Proteomes" id="UP000773614"/>
    </source>
</evidence>
<feature type="domain" description="Response regulatory" evidence="6">
    <location>
        <begin position="84"/>
        <end position="199"/>
    </location>
</feature>
<dbReference type="CDD" id="cd17534">
    <property type="entry name" value="REC_DC-like"/>
    <property type="match status" value="1"/>
</dbReference>
<dbReference type="GO" id="GO:0000160">
    <property type="term" value="P:phosphorelay signal transduction system"/>
    <property type="evidence" value="ECO:0007669"/>
    <property type="project" value="InterPro"/>
</dbReference>
<accession>A0A964T662</accession>
<dbReference type="InterPro" id="IPR050595">
    <property type="entry name" value="Bact_response_regulator"/>
</dbReference>
<sequence>MRRSEHRAASRAATSGPAERRSRPRVHPRALRRAPQLAPERHCGSGDDDGRSPPGGPDSLTGGLFRPSRSELPKPGAGQASPSRILIVEDEWFIAMESDAILRESGYTVVGMAMTADDAVELVGRERPDLVLMDIRLRGERDGIDAAIEIRERFGVACLFATAHSEAALRERGSAAAPAGWITKPFSEQQLLTAVQNALQARQ</sequence>
<dbReference type="SUPFAM" id="SSF52172">
    <property type="entry name" value="CheY-like"/>
    <property type="match status" value="1"/>
</dbReference>
<name>A0A964T662_9HYPH</name>
<feature type="compositionally biased region" description="Basic and acidic residues" evidence="5">
    <location>
        <begin position="39"/>
        <end position="51"/>
    </location>
</feature>
<dbReference type="PANTHER" id="PTHR44591">
    <property type="entry name" value="STRESS RESPONSE REGULATOR PROTEIN 1"/>
    <property type="match status" value="1"/>
</dbReference>
<dbReference type="Pfam" id="PF00072">
    <property type="entry name" value="Response_reg"/>
    <property type="match status" value="1"/>
</dbReference>
<dbReference type="AlphaFoldDB" id="A0A964T662"/>
<dbReference type="EMBL" id="SPKJ01000065">
    <property type="protein sequence ID" value="MYZ49238.1"/>
    <property type="molecule type" value="Genomic_DNA"/>
</dbReference>
<keyword evidence="1 4" id="KW-0597">Phosphoprotein</keyword>
<dbReference type="SMART" id="SM00448">
    <property type="entry name" value="REC"/>
    <property type="match status" value="1"/>
</dbReference>
<keyword evidence="3" id="KW-0804">Transcription</keyword>